<dbReference type="NCBIfam" id="TIGR01640">
    <property type="entry name" value="F_box_assoc_1"/>
    <property type="match status" value="1"/>
</dbReference>
<reference evidence="2 3" key="1">
    <citation type="journal article" date="2014" name="Nat. Genet.">
        <title>Genome sequence of the hot pepper provides insights into the evolution of pungency in Capsicum species.</title>
        <authorList>
            <person name="Kim S."/>
            <person name="Park M."/>
            <person name="Yeom S.I."/>
            <person name="Kim Y.M."/>
            <person name="Lee J.M."/>
            <person name="Lee H.A."/>
            <person name="Seo E."/>
            <person name="Choi J."/>
            <person name="Cheong K."/>
            <person name="Kim K.T."/>
            <person name="Jung K."/>
            <person name="Lee G.W."/>
            <person name="Oh S.K."/>
            <person name="Bae C."/>
            <person name="Kim S.B."/>
            <person name="Lee H.Y."/>
            <person name="Kim S.Y."/>
            <person name="Kim M.S."/>
            <person name="Kang B.C."/>
            <person name="Jo Y.D."/>
            <person name="Yang H.B."/>
            <person name="Jeong H.J."/>
            <person name="Kang W.H."/>
            <person name="Kwon J.K."/>
            <person name="Shin C."/>
            <person name="Lim J.Y."/>
            <person name="Park J.H."/>
            <person name="Huh J.H."/>
            <person name="Kim J.S."/>
            <person name="Kim B.D."/>
            <person name="Cohen O."/>
            <person name="Paran I."/>
            <person name="Suh M.C."/>
            <person name="Lee S.B."/>
            <person name="Kim Y.K."/>
            <person name="Shin Y."/>
            <person name="Noh S.J."/>
            <person name="Park J."/>
            <person name="Seo Y.S."/>
            <person name="Kwon S.Y."/>
            <person name="Kim H.A."/>
            <person name="Park J.M."/>
            <person name="Kim H.J."/>
            <person name="Choi S.B."/>
            <person name="Bosland P.W."/>
            <person name="Reeves G."/>
            <person name="Jo S.H."/>
            <person name="Lee B.W."/>
            <person name="Cho H.T."/>
            <person name="Choi H.S."/>
            <person name="Lee M.S."/>
            <person name="Yu Y."/>
            <person name="Do Choi Y."/>
            <person name="Park B.S."/>
            <person name="van Deynze A."/>
            <person name="Ashrafi H."/>
            <person name="Hill T."/>
            <person name="Kim W.T."/>
            <person name="Pai H.S."/>
            <person name="Ahn H.K."/>
            <person name="Yeam I."/>
            <person name="Giovannoni J.J."/>
            <person name="Rose J.K."/>
            <person name="Sorensen I."/>
            <person name="Lee S.J."/>
            <person name="Kim R.W."/>
            <person name="Choi I.Y."/>
            <person name="Choi B.S."/>
            <person name="Lim J.S."/>
            <person name="Lee Y.H."/>
            <person name="Choi D."/>
        </authorList>
    </citation>
    <scope>NUCLEOTIDE SEQUENCE [LARGE SCALE GENOMIC DNA]</scope>
    <source>
        <strain evidence="3">cv. CM334</strain>
    </source>
</reference>
<protein>
    <recommendedName>
        <fullName evidence="1">F-box associated beta-propeller type 1 domain-containing protein</fullName>
    </recommendedName>
</protein>
<feature type="domain" description="F-box associated beta-propeller type 1" evidence="1">
    <location>
        <begin position="5"/>
        <end position="145"/>
    </location>
</feature>
<dbReference type="EMBL" id="AYRZ02000007">
    <property type="protein sequence ID" value="PHT76779.1"/>
    <property type="molecule type" value="Genomic_DNA"/>
</dbReference>
<sequence length="145" mass="17089">MFTFDSSKNDYKAVMFMYDTYSPDRRKFVTVASLKGKKWRLHEFAYEIVSARDGITLHERLHYRVRVKHVWDGYGGHNTVIYFDPISEKFHMLPIPEHGREKNEIAGLGILNECLCMARQEHDRGFEILIIKQDGIKESWTSLFS</sequence>
<keyword evidence="3" id="KW-1185">Reference proteome</keyword>
<comment type="caution">
    <text evidence="2">The sequence shown here is derived from an EMBL/GenBank/DDBJ whole genome shotgun (WGS) entry which is preliminary data.</text>
</comment>
<dbReference type="InterPro" id="IPR017451">
    <property type="entry name" value="F-box-assoc_interact_dom"/>
</dbReference>
<reference evidence="2 3" key="2">
    <citation type="journal article" date="2017" name="Genome Biol.">
        <title>New reference genome sequences of hot pepper reveal the massive evolution of plant disease-resistance genes by retroduplication.</title>
        <authorList>
            <person name="Kim S."/>
            <person name="Park J."/>
            <person name="Yeom S.I."/>
            <person name="Kim Y.M."/>
            <person name="Seo E."/>
            <person name="Kim K.T."/>
            <person name="Kim M.S."/>
            <person name="Lee J.M."/>
            <person name="Cheong K."/>
            <person name="Shin H.S."/>
            <person name="Kim S.B."/>
            <person name="Han K."/>
            <person name="Lee J."/>
            <person name="Park M."/>
            <person name="Lee H.A."/>
            <person name="Lee H.Y."/>
            <person name="Lee Y."/>
            <person name="Oh S."/>
            <person name="Lee J.H."/>
            <person name="Choi E."/>
            <person name="Choi E."/>
            <person name="Lee S.E."/>
            <person name="Jeon J."/>
            <person name="Kim H."/>
            <person name="Choi G."/>
            <person name="Song H."/>
            <person name="Lee J."/>
            <person name="Lee S.C."/>
            <person name="Kwon J.K."/>
            <person name="Lee H.Y."/>
            <person name="Koo N."/>
            <person name="Hong Y."/>
            <person name="Kim R.W."/>
            <person name="Kang W.H."/>
            <person name="Huh J.H."/>
            <person name="Kang B.C."/>
            <person name="Yang T.J."/>
            <person name="Lee Y.H."/>
            <person name="Bennetzen J.L."/>
            <person name="Choi D."/>
        </authorList>
    </citation>
    <scope>NUCLEOTIDE SEQUENCE [LARGE SCALE GENOMIC DNA]</scope>
    <source>
        <strain evidence="3">cv. CM334</strain>
    </source>
</reference>
<evidence type="ECO:0000313" key="2">
    <source>
        <dbReference type="EMBL" id="PHT76779.1"/>
    </source>
</evidence>
<evidence type="ECO:0000313" key="3">
    <source>
        <dbReference type="Proteomes" id="UP000222542"/>
    </source>
</evidence>
<organism evidence="2 3">
    <name type="scientific">Capsicum annuum</name>
    <name type="common">Capsicum pepper</name>
    <dbReference type="NCBI Taxonomy" id="4072"/>
    <lineage>
        <taxon>Eukaryota</taxon>
        <taxon>Viridiplantae</taxon>
        <taxon>Streptophyta</taxon>
        <taxon>Embryophyta</taxon>
        <taxon>Tracheophyta</taxon>
        <taxon>Spermatophyta</taxon>
        <taxon>Magnoliopsida</taxon>
        <taxon>eudicotyledons</taxon>
        <taxon>Gunneridae</taxon>
        <taxon>Pentapetalae</taxon>
        <taxon>asterids</taxon>
        <taxon>lamiids</taxon>
        <taxon>Solanales</taxon>
        <taxon>Solanaceae</taxon>
        <taxon>Solanoideae</taxon>
        <taxon>Capsiceae</taxon>
        <taxon>Capsicum</taxon>
    </lineage>
</organism>
<dbReference type="AlphaFoldDB" id="A0A1U8HFB8"/>
<dbReference type="InterPro" id="IPR006527">
    <property type="entry name" value="F-box-assoc_dom_typ1"/>
</dbReference>
<dbReference type="Proteomes" id="UP000222542">
    <property type="component" value="Unassembled WGS sequence"/>
</dbReference>
<evidence type="ECO:0000259" key="1">
    <source>
        <dbReference type="Pfam" id="PF07734"/>
    </source>
</evidence>
<dbReference type="Pfam" id="PF07734">
    <property type="entry name" value="FBA_1"/>
    <property type="match status" value="1"/>
</dbReference>
<gene>
    <name evidence="2" type="ORF">T459_20301</name>
</gene>
<accession>A0A1U8HFB8</accession>
<dbReference type="Gramene" id="PHT76779">
    <property type="protein sequence ID" value="PHT76779"/>
    <property type="gene ID" value="T459_20301"/>
</dbReference>
<proteinExistence type="predicted"/>
<name>A0A1U8HFB8_CAPAN</name>